<evidence type="ECO:0000256" key="5">
    <source>
        <dbReference type="SAM" id="SignalP"/>
    </source>
</evidence>
<comment type="similarity">
    <text evidence="1">Belongs to the bacterial solute-binding protein ModA family.</text>
</comment>
<dbReference type="RefSeq" id="WP_013561046.1">
    <property type="nucleotide sequence ID" value="NC_014960.1"/>
</dbReference>
<accession>E8N0E5</accession>
<keyword evidence="3 5" id="KW-0732">Signal</keyword>
<dbReference type="Gene3D" id="3.40.190.10">
    <property type="entry name" value="Periplasmic binding protein-like II"/>
    <property type="match status" value="2"/>
</dbReference>
<dbReference type="PANTHER" id="PTHR30632">
    <property type="entry name" value="MOLYBDATE-BINDING PERIPLASMIC PROTEIN"/>
    <property type="match status" value="1"/>
</dbReference>
<dbReference type="OrthoDB" id="9785015at2"/>
<feature type="binding site" evidence="4">
    <location>
        <position position="42"/>
    </location>
    <ligand>
        <name>molybdate</name>
        <dbReference type="ChEBI" id="CHEBI:36264"/>
    </ligand>
</feature>
<dbReference type="PANTHER" id="PTHR30632:SF0">
    <property type="entry name" value="SULFATE-BINDING PROTEIN"/>
    <property type="match status" value="1"/>
</dbReference>
<dbReference type="CDD" id="cd13538">
    <property type="entry name" value="PBP2_ModA_like_1"/>
    <property type="match status" value="1"/>
</dbReference>
<evidence type="ECO:0000256" key="1">
    <source>
        <dbReference type="ARBA" id="ARBA00009175"/>
    </source>
</evidence>
<keyword evidence="4" id="KW-0500">Molybdenum</keyword>
<feature type="binding site" evidence="4">
    <location>
        <position position="186"/>
    </location>
    <ligand>
        <name>molybdate</name>
        <dbReference type="ChEBI" id="CHEBI:36264"/>
    </ligand>
</feature>
<dbReference type="AlphaFoldDB" id="E8N0E5"/>
<dbReference type="InterPro" id="IPR005950">
    <property type="entry name" value="ModA"/>
</dbReference>
<organism evidence="6 7">
    <name type="scientific">Anaerolinea thermophila (strain DSM 14523 / JCM 11388 / NBRC 100420 / UNI-1)</name>
    <dbReference type="NCBI Taxonomy" id="926569"/>
    <lineage>
        <taxon>Bacteria</taxon>
        <taxon>Bacillati</taxon>
        <taxon>Chloroflexota</taxon>
        <taxon>Anaerolineae</taxon>
        <taxon>Anaerolineales</taxon>
        <taxon>Anaerolineaceae</taxon>
        <taxon>Anaerolinea</taxon>
    </lineage>
</organism>
<dbReference type="SUPFAM" id="SSF53850">
    <property type="entry name" value="Periplasmic binding protein-like II"/>
    <property type="match status" value="1"/>
</dbReference>
<gene>
    <name evidence="6" type="ordered locus">ANT_26680</name>
</gene>
<dbReference type="Pfam" id="PF13531">
    <property type="entry name" value="SBP_bac_11"/>
    <property type="match status" value="1"/>
</dbReference>
<keyword evidence="2 4" id="KW-0479">Metal-binding</keyword>
<dbReference type="FunCoup" id="E8N0E5">
    <property type="interactions" value="214"/>
</dbReference>
<dbReference type="KEGG" id="atm:ANT_26680"/>
<protein>
    <submittedName>
        <fullName evidence="6">Molybdenum ABC transporter substrate binding protein</fullName>
    </submittedName>
</protein>
<evidence type="ECO:0000313" key="6">
    <source>
        <dbReference type="EMBL" id="BAJ64694.1"/>
    </source>
</evidence>
<proteinExistence type="inferred from homology"/>
<dbReference type="PROSITE" id="PS51257">
    <property type="entry name" value="PROKAR_LIPOPROTEIN"/>
    <property type="match status" value="1"/>
</dbReference>
<evidence type="ECO:0000313" key="7">
    <source>
        <dbReference type="Proteomes" id="UP000008922"/>
    </source>
</evidence>
<name>E8N0E5_ANATU</name>
<evidence type="ECO:0000256" key="2">
    <source>
        <dbReference type="ARBA" id="ARBA00022723"/>
    </source>
</evidence>
<dbReference type="GO" id="GO:0015689">
    <property type="term" value="P:molybdate ion transport"/>
    <property type="evidence" value="ECO:0007669"/>
    <property type="project" value="InterPro"/>
</dbReference>
<dbReference type="Proteomes" id="UP000008922">
    <property type="component" value="Chromosome"/>
</dbReference>
<feature type="chain" id="PRO_5003228579" evidence="5">
    <location>
        <begin position="25"/>
        <end position="269"/>
    </location>
</feature>
<dbReference type="HOGENOM" id="CLU_065520_3_1_0"/>
<keyword evidence="7" id="KW-1185">Reference proteome</keyword>
<feature type="signal peptide" evidence="5">
    <location>
        <begin position="1"/>
        <end position="24"/>
    </location>
</feature>
<reference evidence="6 7" key="1">
    <citation type="submission" date="2010-12" db="EMBL/GenBank/DDBJ databases">
        <title>Whole genome sequence of Anaerolinea thermophila UNI-1.</title>
        <authorList>
            <person name="Narita-Yamada S."/>
            <person name="Kishi E."/>
            <person name="Watanabe Y."/>
            <person name="Takasaki K."/>
            <person name="Ankai A."/>
            <person name="Oguchi A."/>
            <person name="Fukui S."/>
            <person name="Takahashi M."/>
            <person name="Yashiro I."/>
            <person name="Hosoyama A."/>
            <person name="Sekiguchi Y."/>
            <person name="Hanada S."/>
            <person name="Fujita N."/>
        </authorList>
    </citation>
    <scope>NUCLEOTIDE SEQUENCE [LARGE SCALE GENOMIC DNA]</scope>
    <source>
        <strain evidence="7">DSM 14523 / JCM 11388 / NBRC 100420 / UNI-1</strain>
    </source>
</reference>
<dbReference type="NCBIfam" id="TIGR01256">
    <property type="entry name" value="modA"/>
    <property type="match status" value="1"/>
</dbReference>
<dbReference type="PIRSF" id="PIRSF004846">
    <property type="entry name" value="ModA"/>
    <property type="match status" value="1"/>
</dbReference>
<dbReference type="InterPro" id="IPR050682">
    <property type="entry name" value="ModA/WtpA"/>
</dbReference>
<dbReference type="eggNOG" id="COG0725">
    <property type="taxonomic scope" value="Bacteria"/>
</dbReference>
<dbReference type="STRING" id="926569.ANT_26680"/>
<dbReference type="GO" id="GO:0030973">
    <property type="term" value="F:molybdate ion binding"/>
    <property type="evidence" value="ECO:0007669"/>
    <property type="project" value="TreeGrafter"/>
</dbReference>
<dbReference type="GO" id="GO:0046872">
    <property type="term" value="F:metal ion binding"/>
    <property type="evidence" value="ECO:0007669"/>
    <property type="project" value="UniProtKB-KW"/>
</dbReference>
<sequence length="269" mass="29004">MMRKMLMILMSLLLLGLTGCGSPATSVASSQPVELVVFAAGSLTESFTEIGTAFEQKNDGVRVVLNFANASTLLQQITQGAPADVFASAAPKFIDDAVAQGLIEQDAVKIFARNRLVVILPKDNPKNIRAFQDLAKPGVRLILGAKEGPQGAYVEQLLINASSSPEYSSDFKERVYQNVVSYESTVKAVVNKVMLGEGDAGIVFFTDGKSAEDRLQLLTIPDEINVEAVYPIAVLKSSAHSELAQAFVDFVLSEEGQKIMEKYGFLPPK</sequence>
<dbReference type="InParanoid" id="E8N0E5"/>
<dbReference type="EMBL" id="AP012029">
    <property type="protein sequence ID" value="BAJ64694.1"/>
    <property type="molecule type" value="Genomic_DNA"/>
</dbReference>
<evidence type="ECO:0000256" key="3">
    <source>
        <dbReference type="ARBA" id="ARBA00022729"/>
    </source>
</evidence>
<evidence type="ECO:0000256" key="4">
    <source>
        <dbReference type="PIRSR" id="PIRSR004846-1"/>
    </source>
</evidence>